<protein>
    <submittedName>
        <fullName evidence="1">YdeI/OmpD-associated family protein</fullName>
    </submittedName>
</protein>
<keyword evidence="2" id="KW-1185">Reference proteome</keyword>
<dbReference type="EMBL" id="JBITLV010000007">
    <property type="protein sequence ID" value="MFI7589229.1"/>
    <property type="molecule type" value="Genomic_DNA"/>
</dbReference>
<dbReference type="Pfam" id="PF13376">
    <property type="entry name" value="OmdA"/>
    <property type="match status" value="1"/>
</dbReference>
<dbReference type="InterPro" id="IPR015018">
    <property type="entry name" value="DUF1905"/>
</dbReference>
<organism evidence="1 2">
    <name type="scientific">Spongisporangium articulatum</name>
    <dbReference type="NCBI Taxonomy" id="3362603"/>
    <lineage>
        <taxon>Bacteria</taxon>
        <taxon>Bacillati</taxon>
        <taxon>Actinomycetota</taxon>
        <taxon>Actinomycetes</taxon>
        <taxon>Kineosporiales</taxon>
        <taxon>Kineosporiaceae</taxon>
        <taxon>Spongisporangium</taxon>
    </lineage>
</organism>
<dbReference type="Gene3D" id="2.40.30.100">
    <property type="entry name" value="AF2212/PG0164-like"/>
    <property type="match status" value="1"/>
</dbReference>
<sequence length="145" mass="14982">MVEFNAVVELNGRTATGIEVPAGVLDALAGGRRPAVVVTIGSYSYRTTVGSMGGRSMIPVSAENRAAAGVSAGDAVSVTIEPDAAPRTVDVPADLAAALAAAGVRERFDALAFSHRKEHVRAIEDAKTDATRQRRIAKAVEKLVG</sequence>
<name>A0ABW8AS55_9ACTN</name>
<proteinExistence type="predicted"/>
<accession>A0ABW8AS55</accession>
<dbReference type="InterPro" id="IPR037079">
    <property type="entry name" value="AF2212/PG0164-like_sf"/>
</dbReference>
<dbReference type="Pfam" id="PF08922">
    <property type="entry name" value="DUF1905"/>
    <property type="match status" value="1"/>
</dbReference>
<comment type="caution">
    <text evidence="1">The sequence shown here is derived from an EMBL/GenBank/DDBJ whole genome shotgun (WGS) entry which is preliminary data.</text>
</comment>
<evidence type="ECO:0000313" key="2">
    <source>
        <dbReference type="Proteomes" id="UP001612915"/>
    </source>
</evidence>
<dbReference type="Proteomes" id="UP001612915">
    <property type="component" value="Unassembled WGS sequence"/>
</dbReference>
<dbReference type="RefSeq" id="WP_398283739.1">
    <property type="nucleotide sequence ID" value="NZ_JBITLV010000007.1"/>
</dbReference>
<gene>
    <name evidence="1" type="ORF">ACIB24_19360</name>
</gene>
<evidence type="ECO:0000313" key="1">
    <source>
        <dbReference type="EMBL" id="MFI7589229.1"/>
    </source>
</evidence>
<dbReference type="SUPFAM" id="SSF141694">
    <property type="entry name" value="AF2212/PG0164-like"/>
    <property type="match status" value="1"/>
</dbReference>
<reference evidence="1 2" key="1">
    <citation type="submission" date="2024-10" db="EMBL/GenBank/DDBJ databases">
        <title>The Natural Products Discovery Center: Release of the First 8490 Sequenced Strains for Exploring Actinobacteria Biosynthetic Diversity.</title>
        <authorList>
            <person name="Kalkreuter E."/>
            <person name="Kautsar S.A."/>
            <person name="Yang D."/>
            <person name="Bader C.D."/>
            <person name="Teijaro C.N."/>
            <person name="Fluegel L."/>
            <person name="Davis C.M."/>
            <person name="Simpson J.R."/>
            <person name="Lauterbach L."/>
            <person name="Steele A.D."/>
            <person name="Gui C."/>
            <person name="Meng S."/>
            <person name="Li G."/>
            <person name="Viehrig K."/>
            <person name="Ye F."/>
            <person name="Su P."/>
            <person name="Kiefer A.F."/>
            <person name="Nichols A."/>
            <person name="Cepeda A.J."/>
            <person name="Yan W."/>
            <person name="Fan B."/>
            <person name="Jiang Y."/>
            <person name="Adhikari A."/>
            <person name="Zheng C.-J."/>
            <person name="Schuster L."/>
            <person name="Cowan T.M."/>
            <person name="Smanski M.J."/>
            <person name="Chevrette M.G."/>
            <person name="De Carvalho L.P.S."/>
            <person name="Shen B."/>
        </authorList>
    </citation>
    <scope>NUCLEOTIDE SEQUENCE [LARGE SCALE GENOMIC DNA]</scope>
    <source>
        <strain evidence="1 2">NPDC049639</strain>
    </source>
</reference>